<comment type="similarity">
    <text evidence="2">Belongs to the glycosyl hydrolase 15 family.</text>
</comment>
<evidence type="ECO:0000256" key="5">
    <source>
        <dbReference type="ARBA" id="ARBA00022801"/>
    </source>
</evidence>
<dbReference type="FunFam" id="1.50.10.10:FF:000005">
    <property type="entry name" value="Glycosyl hydrolase, glucoamylase"/>
    <property type="match status" value="1"/>
</dbReference>
<name>A0A4R4ZA88_9PSEU</name>
<evidence type="ECO:0000259" key="14">
    <source>
        <dbReference type="Pfam" id="PF19291"/>
    </source>
</evidence>
<evidence type="ECO:0000256" key="2">
    <source>
        <dbReference type="ARBA" id="ARBA00006188"/>
    </source>
</evidence>
<dbReference type="Proteomes" id="UP000294947">
    <property type="component" value="Unassembled WGS sequence"/>
</dbReference>
<dbReference type="AlphaFoldDB" id="A0A4R4ZA88"/>
<evidence type="ECO:0000256" key="9">
    <source>
        <dbReference type="ARBA" id="ARBA00031637"/>
    </source>
</evidence>
<comment type="caution">
    <text evidence="15">The sequence shown here is derived from an EMBL/GenBank/DDBJ whole genome shotgun (WGS) entry which is preliminary data.</text>
</comment>
<dbReference type="Pfam" id="PF19291">
    <property type="entry name" value="TREH_N"/>
    <property type="match status" value="1"/>
</dbReference>
<dbReference type="PANTHER" id="PTHR31616:SF0">
    <property type="entry name" value="GLUCAN 1,4-ALPHA-GLUCOSIDASE"/>
    <property type="match status" value="1"/>
</dbReference>
<evidence type="ECO:0000256" key="8">
    <source>
        <dbReference type="ARBA" id="ARBA00030473"/>
    </source>
</evidence>
<comment type="pathway">
    <text evidence="11">Glycan degradation; trehalose degradation; D-glucose from alpha,alpha-trehalose: step 1/1.</text>
</comment>
<gene>
    <name evidence="15" type="ORF">E1288_05355</name>
</gene>
<dbReference type="Gene3D" id="1.50.10.10">
    <property type="match status" value="1"/>
</dbReference>
<dbReference type="InterPro" id="IPR011613">
    <property type="entry name" value="GH15-like"/>
</dbReference>
<keyword evidence="6" id="KW-0119">Carbohydrate metabolism</keyword>
<feature type="domain" description="Trehalase-like N-terminal" evidence="14">
    <location>
        <begin position="3"/>
        <end position="148"/>
    </location>
</feature>
<dbReference type="SUPFAM" id="SSF48208">
    <property type="entry name" value="Six-hairpin glycosidases"/>
    <property type="match status" value="1"/>
</dbReference>
<dbReference type="OrthoDB" id="3902805at2"/>
<evidence type="ECO:0000256" key="6">
    <source>
        <dbReference type="ARBA" id="ARBA00023277"/>
    </source>
</evidence>
<dbReference type="RefSeq" id="WP_132481634.1">
    <property type="nucleotide sequence ID" value="NZ_SMKW01000004.1"/>
</dbReference>
<dbReference type="Pfam" id="PF00723">
    <property type="entry name" value="Glyco_hydro_15"/>
    <property type="match status" value="1"/>
</dbReference>
<dbReference type="GO" id="GO:0004555">
    <property type="term" value="F:alpha,alpha-trehalase activity"/>
    <property type="evidence" value="ECO:0007669"/>
    <property type="project" value="UniProtKB-EC"/>
</dbReference>
<dbReference type="InterPro" id="IPR008928">
    <property type="entry name" value="6-hairpin_glycosidase_sf"/>
</dbReference>
<reference evidence="15 16" key="1">
    <citation type="submission" date="2019-03" db="EMBL/GenBank/DDBJ databases">
        <title>Draft genome sequences of novel Actinobacteria.</title>
        <authorList>
            <person name="Sahin N."/>
            <person name="Ay H."/>
            <person name="Saygin H."/>
        </authorList>
    </citation>
    <scope>NUCLEOTIDE SEQUENCE [LARGE SCALE GENOMIC DNA]</scope>
    <source>
        <strain evidence="15 16">7K502</strain>
    </source>
</reference>
<dbReference type="EMBL" id="SMKW01000004">
    <property type="protein sequence ID" value="TDD55228.1"/>
    <property type="molecule type" value="Genomic_DNA"/>
</dbReference>
<feature type="region of interest" description="Disordered" evidence="12">
    <location>
        <begin position="591"/>
        <end position="611"/>
    </location>
</feature>
<accession>A0A4R4ZA88</accession>
<proteinExistence type="inferred from homology"/>
<evidence type="ECO:0000256" key="7">
    <source>
        <dbReference type="ARBA" id="ARBA00023295"/>
    </source>
</evidence>
<keyword evidence="7" id="KW-0326">Glycosidase</keyword>
<dbReference type="InterPro" id="IPR045582">
    <property type="entry name" value="Trehalase-like_N"/>
</dbReference>
<evidence type="ECO:0000259" key="13">
    <source>
        <dbReference type="Pfam" id="PF00723"/>
    </source>
</evidence>
<evidence type="ECO:0000256" key="12">
    <source>
        <dbReference type="SAM" id="MobiDB-lite"/>
    </source>
</evidence>
<comment type="catalytic activity">
    <reaction evidence="1">
        <text>alpha,alpha-trehalose + H2O = alpha-D-glucose + beta-D-glucose</text>
        <dbReference type="Rhea" id="RHEA:32675"/>
        <dbReference type="ChEBI" id="CHEBI:15377"/>
        <dbReference type="ChEBI" id="CHEBI:15903"/>
        <dbReference type="ChEBI" id="CHEBI:16551"/>
        <dbReference type="ChEBI" id="CHEBI:17925"/>
        <dbReference type="EC" id="3.2.1.28"/>
    </reaction>
</comment>
<dbReference type="GO" id="GO:0005993">
    <property type="term" value="P:trehalose catabolic process"/>
    <property type="evidence" value="ECO:0007669"/>
    <property type="project" value="UniProtKB-ARBA"/>
</dbReference>
<dbReference type="EC" id="3.2.1.28" evidence="3"/>
<feature type="domain" description="GH15-like" evidence="13">
    <location>
        <begin position="217"/>
        <end position="583"/>
    </location>
</feature>
<evidence type="ECO:0000256" key="11">
    <source>
        <dbReference type="ARBA" id="ARBA00060615"/>
    </source>
</evidence>
<dbReference type="InterPro" id="IPR012341">
    <property type="entry name" value="6hp_glycosidase-like_sf"/>
</dbReference>
<keyword evidence="5 15" id="KW-0378">Hydrolase</keyword>
<evidence type="ECO:0000256" key="4">
    <source>
        <dbReference type="ARBA" id="ARBA00019905"/>
    </source>
</evidence>
<evidence type="ECO:0000313" key="16">
    <source>
        <dbReference type="Proteomes" id="UP000294947"/>
    </source>
</evidence>
<evidence type="ECO:0000256" key="1">
    <source>
        <dbReference type="ARBA" id="ARBA00001576"/>
    </source>
</evidence>
<evidence type="ECO:0000256" key="10">
    <source>
        <dbReference type="ARBA" id="ARBA00053030"/>
    </source>
</evidence>
<dbReference type="PANTHER" id="PTHR31616">
    <property type="entry name" value="TREHALASE"/>
    <property type="match status" value="1"/>
</dbReference>
<evidence type="ECO:0000256" key="3">
    <source>
        <dbReference type="ARBA" id="ARBA00012757"/>
    </source>
</evidence>
<evidence type="ECO:0000313" key="15">
    <source>
        <dbReference type="EMBL" id="TDD55228.1"/>
    </source>
</evidence>
<protein>
    <recommendedName>
        <fullName evidence="4">Trehalase</fullName>
        <ecNumber evidence="3">3.2.1.28</ecNumber>
    </recommendedName>
    <alternativeName>
        <fullName evidence="8">Alpha,alpha-trehalase</fullName>
    </alternativeName>
    <alternativeName>
        <fullName evidence="9">Alpha,alpha-trehalose glucohydrolase</fullName>
    </alternativeName>
</protein>
<comment type="cofactor">
    <cofactor evidence="10">
        <name>phosphate</name>
        <dbReference type="ChEBI" id="CHEBI:43474"/>
    </cofactor>
</comment>
<sequence length="621" mass="69844">MSRPLQEYGLLGDTRTAALVASDGTIDWLCFPQFDSGACFAALLGEPQHGRWALAPRSPFRTVRRAYREDSLVLETTMACAEGEIRVVDCMPIRNDHADLVRRVEGVRGRVPMRVAINPRFDYGSVTPWIRPEGHRIHVLAGPDRLTLDTDVELSLAGAAMCGEFSVPAGCSVDFRLAWTASEQKAPAPLGVGRAVEVTTRWWREWAGRCQYRGELRNAVMRSLITLKALTYAPSGGIIAAPTTSLPEKLGGVRNWDYRFCWIRDATFTLMALLTAGYAEEARQWREWLLRAVAGSPQQLQIMYGLNGERRLPELELDWLPGYAGSRPVRVGNDAANQFQLDIFGELMDALHQARTHGIPPDPDAWRMQRALMDFLESNWNEPDNGIWEVRGSRQHFTHSKVMAWVAVDRAIKDAQAFGLPCPADRWKRIRADIFNEVCEKGYDTKRGTFTQYFGSHSLDAALLTFPDVGFLPADDERMLGTVSAVERDLCENGLVRRYSMDDGSRLIDGLPPGEGAFLACTFWLADNYVLRGDSTHGRRLFDDVLALRNDLGLLPEQYSYENGRFLGNFPQALSHIALINTALGLEDRRAGGQEHVSRPRPRMHQPSNPWTQWTTRFLTH</sequence>
<organism evidence="15 16">
    <name type="scientific">Saccharopolyspora elongata</name>
    <dbReference type="NCBI Taxonomy" id="2530387"/>
    <lineage>
        <taxon>Bacteria</taxon>
        <taxon>Bacillati</taxon>
        <taxon>Actinomycetota</taxon>
        <taxon>Actinomycetes</taxon>
        <taxon>Pseudonocardiales</taxon>
        <taxon>Pseudonocardiaceae</taxon>
        <taxon>Saccharopolyspora</taxon>
    </lineage>
</organism>
<keyword evidence="16" id="KW-1185">Reference proteome</keyword>